<keyword evidence="2" id="KW-1185">Reference proteome</keyword>
<accession>A0ABV3M1R2</accession>
<name>A0ABV3M1R2_9ACTN</name>
<organism evidence="1 2">
    <name type="scientific">Streptomyces huasconensis</name>
    <dbReference type="NCBI Taxonomy" id="1854574"/>
    <lineage>
        <taxon>Bacteria</taxon>
        <taxon>Bacillati</taxon>
        <taxon>Actinomycetota</taxon>
        <taxon>Actinomycetes</taxon>
        <taxon>Kitasatosporales</taxon>
        <taxon>Streptomycetaceae</taxon>
        <taxon>Streptomyces</taxon>
    </lineage>
</organism>
<dbReference type="Pfam" id="PF13384">
    <property type="entry name" value="HTH_23"/>
    <property type="match status" value="1"/>
</dbReference>
<proteinExistence type="predicted"/>
<gene>
    <name evidence="1" type="ORF">AB0887_27265</name>
</gene>
<dbReference type="Proteomes" id="UP001553843">
    <property type="component" value="Unassembled WGS sequence"/>
</dbReference>
<evidence type="ECO:0000313" key="1">
    <source>
        <dbReference type="EMBL" id="MEW2365638.1"/>
    </source>
</evidence>
<dbReference type="RefSeq" id="WP_359780905.1">
    <property type="nucleotide sequence ID" value="NZ_JBEYRR010000008.1"/>
</dbReference>
<comment type="caution">
    <text evidence="1">The sequence shown here is derived from an EMBL/GenBank/DDBJ whole genome shotgun (WGS) entry which is preliminary data.</text>
</comment>
<dbReference type="EMBL" id="JBEYRS010000012">
    <property type="protein sequence ID" value="MEW2365638.1"/>
    <property type="molecule type" value="Genomic_DNA"/>
</dbReference>
<sequence>MNRLSDVQRQNVLDLIAAGYSNSAIQRQTGITRLTIARYRAGHFPAPRTTAGNEACRNGHPYPENQRADKNGWHYCAACHREKNRRWRARNPQRAQPDEMAVLRAVQGDPPDRLTPRERAEAIRQLTRKGLTVELTAERLRCHRNTVKRARKRLRAAA</sequence>
<evidence type="ECO:0000313" key="2">
    <source>
        <dbReference type="Proteomes" id="UP001553843"/>
    </source>
</evidence>
<protein>
    <submittedName>
        <fullName evidence="1">Helix-turn-helix domain-containing protein</fullName>
    </submittedName>
</protein>
<reference evidence="1 2" key="1">
    <citation type="submission" date="2024-06" db="EMBL/GenBank/DDBJ databases">
        <title>The Natural Products Discovery Center: Release of the First 8490 Sequenced Strains for Exploring Actinobacteria Biosynthetic Diversity.</title>
        <authorList>
            <person name="Kalkreuter E."/>
            <person name="Kautsar S.A."/>
            <person name="Yang D."/>
            <person name="Bader C.D."/>
            <person name="Teijaro C.N."/>
            <person name="Fluegel L."/>
            <person name="Davis C.M."/>
            <person name="Simpson J.R."/>
            <person name="Lauterbach L."/>
            <person name="Steele A.D."/>
            <person name="Gui C."/>
            <person name="Meng S."/>
            <person name="Li G."/>
            <person name="Viehrig K."/>
            <person name="Ye F."/>
            <person name="Su P."/>
            <person name="Kiefer A.F."/>
            <person name="Nichols A."/>
            <person name="Cepeda A.J."/>
            <person name="Yan W."/>
            <person name="Fan B."/>
            <person name="Jiang Y."/>
            <person name="Adhikari A."/>
            <person name="Zheng C.-J."/>
            <person name="Schuster L."/>
            <person name="Cowan T.M."/>
            <person name="Smanski M.J."/>
            <person name="Chevrette M.G."/>
            <person name="De Carvalho L.P.S."/>
            <person name="Shen B."/>
        </authorList>
    </citation>
    <scope>NUCLEOTIDE SEQUENCE [LARGE SCALE GENOMIC DNA]</scope>
    <source>
        <strain evidence="1 2">NPDC047833</strain>
    </source>
</reference>